<feature type="transmembrane region" description="Helical" evidence="1">
    <location>
        <begin position="46"/>
        <end position="69"/>
    </location>
</feature>
<keyword evidence="1" id="KW-1133">Transmembrane helix</keyword>
<dbReference type="Proteomes" id="UP000242470">
    <property type="component" value="Unassembled WGS sequence"/>
</dbReference>
<protein>
    <submittedName>
        <fullName evidence="3">DUF1405 domain-containing protein</fullName>
    </submittedName>
</protein>
<feature type="transmembrane region" description="Helical" evidence="1">
    <location>
        <begin position="169"/>
        <end position="187"/>
    </location>
</feature>
<feature type="transmembrane region" description="Helical" evidence="1">
    <location>
        <begin position="78"/>
        <end position="100"/>
    </location>
</feature>
<accession>A0AAP8PQK8</accession>
<comment type="caution">
    <text evidence="3">The sequence shown here is derived from an EMBL/GenBank/DDBJ whole genome shotgun (WGS) entry which is preliminary data.</text>
</comment>
<organism evidence="3 4">
    <name type="scientific">Staphylococcus auricularis</name>
    <dbReference type="NCBI Taxonomy" id="29379"/>
    <lineage>
        <taxon>Bacteria</taxon>
        <taxon>Bacillati</taxon>
        <taxon>Bacillota</taxon>
        <taxon>Bacilli</taxon>
        <taxon>Bacillales</taxon>
        <taxon>Staphylococcaceae</taxon>
        <taxon>Staphylococcus</taxon>
    </lineage>
</organism>
<proteinExistence type="predicted"/>
<dbReference type="PANTHER" id="PTHR40042">
    <property type="entry name" value="HYPOTHETICAL MEMBRANE SPANNING PROTEIN"/>
    <property type="match status" value="1"/>
</dbReference>
<name>A0AAP8PQK8_9STAP</name>
<feature type="transmembrane region" description="Helical" evidence="1">
    <location>
        <begin position="134"/>
        <end position="157"/>
    </location>
</feature>
<keyword evidence="1" id="KW-0812">Transmembrane</keyword>
<dbReference type="Proteomes" id="UP001171687">
    <property type="component" value="Unassembled WGS sequence"/>
</dbReference>
<reference evidence="3 4" key="1">
    <citation type="submission" date="2017-08" db="EMBL/GenBank/DDBJ databases">
        <title>Draft genome sequences of 64 type strains of genus Staph aureus.</title>
        <authorList>
            <person name="Cole K."/>
            <person name="Golubchik T."/>
            <person name="Russell J."/>
            <person name="Foster D."/>
            <person name="Llewelyn M."/>
            <person name="Wilson D."/>
            <person name="Crook D."/>
            <person name="Paul J."/>
        </authorList>
    </citation>
    <scope>NUCLEOTIDE SEQUENCE [LARGE SCALE GENOMIC DNA]</scope>
    <source>
        <strain evidence="3 4">NCTC 12101</strain>
    </source>
</reference>
<feature type="transmembrane region" description="Helical" evidence="1">
    <location>
        <begin position="106"/>
        <end position="127"/>
    </location>
</feature>
<dbReference type="AlphaFoldDB" id="A0AAP8PQK8"/>
<dbReference type="EMBL" id="JAUHQC010000006">
    <property type="protein sequence ID" value="MDN4532585.1"/>
    <property type="molecule type" value="Genomic_DNA"/>
</dbReference>
<evidence type="ECO:0000313" key="3">
    <source>
        <dbReference type="EMBL" id="PNZ68939.1"/>
    </source>
</evidence>
<dbReference type="PANTHER" id="PTHR40042:SF1">
    <property type="entry name" value="DUF1405 DOMAIN-CONTAINING PROTEIN"/>
    <property type="match status" value="1"/>
</dbReference>
<dbReference type="RefSeq" id="WP_059106765.1">
    <property type="nucleotide sequence ID" value="NZ_AP024589.1"/>
</dbReference>
<dbReference type="Pfam" id="PF07187">
    <property type="entry name" value="DUF1405"/>
    <property type="match status" value="1"/>
</dbReference>
<evidence type="ECO:0000313" key="2">
    <source>
        <dbReference type="EMBL" id="MDN4532585.1"/>
    </source>
</evidence>
<dbReference type="InterPro" id="IPR009845">
    <property type="entry name" value="DUF1405"/>
</dbReference>
<dbReference type="GeneID" id="64982236"/>
<dbReference type="EMBL" id="PPQW01000007">
    <property type="protein sequence ID" value="PNZ68939.1"/>
    <property type="molecule type" value="Genomic_DNA"/>
</dbReference>
<keyword evidence="1" id="KW-0472">Membrane</keyword>
<feature type="transmembrane region" description="Helical" evidence="1">
    <location>
        <begin position="12"/>
        <end position="34"/>
    </location>
</feature>
<evidence type="ECO:0000256" key="1">
    <source>
        <dbReference type="SAM" id="Phobius"/>
    </source>
</evidence>
<gene>
    <name evidence="3" type="ORF">CD158_01965</name>
    <name evidence="2" type="ORF">QYH67_03150</name>
</gene>
<reference evidence="2" key="2">
    <citation type="submission" date="2023-07" db="EMBL/GenBank/DDBJ databases">
        <title>Evaluation of the beneficial properties of pineapple isolates.</title>
        <authorList>
            <person name="Adefiranye O."/>
        </authorList>
    </citation>
    <scope>NUCLEOTIDE SEQUENCE</scope>
    <source>
        <strain evidence="2">PAPLE_T1</strain>
    </source>
</reference>
<evidence type="ECO:0000313" key="4">
    <source>
        <dbReference type="Proteomes" id="UP000242470"/>
    </source>
</evidence>
<sequence>MTIKSLWHMLLYHKWVLWFLFICNLIGTIYGFIWYGGQLERTSWQFWLFVPDSPTASLFLTIVILSYILNKQWPVIEALAFVTLVKYGVWAVILNIIMFIDMDQVSLSGLMLIMSHGIMAIEAFFFYPRFKFSIIGLVVAMLWVFHNDVIDYVFLQYPYYPIIEENLESIAYLSFWLSAIPLILYYAMARLNVNKIFDPR</sequence>